<dbReference type="EMBL" id="FSRO01000001">
    <property type="protein sequence ID" value="SIO07230.1"/>
    <property type="molecule type" value="Genomic_DNA"/>
</dbReference>
<dbReference type="SUPFAM" id="SSF51735">
    <property type="entry name" value="NAD(P)-binding Rossmann-fold domains"/>
    <property type="match status" value="1"/>
</dbReference>
<dbReference type="Pfam" id="PF01370">
    <property type="entry name" value="Epimerase"/>
    <property type="match status" value="1"/>
</dbReference>
<feature type="domain" description="NAD-dependent epimerase/dehydratase" evidence="1">
    <location>
        <begin position="7"/>
        <end position="230"/>
    </location>
</feature>
<dbReference type="InterPro" id="IPR051783">
    <property type="entry name" value="NAD(P)-dependent_oxidoreduct"/>
</dbReference>
<reference evidence="2 3" key="1">
    <citation type="submission" date="2016-12" db="EMBL/GenBank/DDBJ databases">
        <authorList>
            <person name="Song W.-J."/>
            <person name="Kurnit D.M."/>
        </authorList>
    </citation>
    <scope>NUCLEOTIDE SEQUENCE [LARGE SCALE GENOMIC DNA]</scope>
    <source>
        <strain evidence="2 3">ATCC 49181</strain>
    </source>
</reference>
<accession>A0A1N6GI57</accession>
<proteinExistence type="predicted"/>
<dbReference type="InterPro" id="IPR001509">
    <property type="entry name" value="Epimerase_deHydtase"/>
</dbReference>
<dbReference type="GO" id="GO:0005737">
    <property type="term" value="C:cytoplasm"/>
    <property type="evidence" value="ECO:0007669"/>
    <property type="project" value="TreeGrafter"/>
</dbReference>
<sequence>MSNKRSLVTGGGGFIGSHLVKQLLEQGDTVRVLDLPDVPLPASVEIVRGSVCDADIVRRALKGVQRLYHLAGNPNLWAHDKREFQRINFEGTCTVLAEVARQDLEVVVYTSTESILTGNTPRDDVPVGANVQRVLNEMPGPYCRSKFLAEQAAFQAAHDGLPIVIVAPTLPVGPGDRLITPPTRMILDFLNIKTPVYLNCGFNLVDVRDVAKGHILAAEHGCPGERYILGNENLTLGELLRLIEEITGLVMPKARVPYWIALTAAALSEFIADHVTHRSPRASLTGVRLARYPMFFDSSRAVDELGLPQSSLRQALIDEIEWLAHEKLITRHLPLLQRIGVGK</sequence>
<evidence type="ECO:0000313" key="2">
    <source>
        <dbReference type="EMBL" id="SIO07230.1"/>
    </source>
</evidence>
<dbReference type="PANTHER" id="PTHR48079">
    <property type="entry name" value="PROTEIN YEEZ"/>
    <property type="match status" value="1"/>
</dbReference>
<dbReference type="CDD" id="cd05228">
    <property type="entry name" value="AR_FR_like_1_SDR_e"/>
    <property type="match status" value="1"/>
</dbReference>
<dbReference type="PANTHER" id="PTHR48079:SF6">
    <property type="entry name" value="NAD(P)-BINDING DOMAIN-CONTAINING PROTEIN-RELATED"/>
    <property type="match status" value="1"/>
</dbReference>
<gene>
    <name evidence="2" type="ORF">SAMN02743940_0718</name>
</gene>
<keyword evidence="3" id="KW-1185">Reference proteome</keyword>
<dbReference type="Proteomes" id="UP000185062">
    <property type="component" value="Unassembled WGS sequence"/>
</dbReference>
<protein>
    <submittedName>
        <fullName evidence="2">Dihydroflavonol-4-reductase</fullName>
    </submittedName>
</protein>
<evidence type="ECO:0000313" key="3">
    <source>
        <dbReference type="Proteomes" id="UP000185062"/>
    </source>
</evidence>
<dbReference type="AlphaFoldDB" id="A0A1N6GI57"/>
<dbReference type="InterPro" id="IPR036291">
    <property type="entry name" value="NAD(P)-bd_dom_sf"/>
</dbReference>
<evidence type="ECO:0000259" key="1">
    <source>
        <dbReference type="Pfam" id="PF01370"/>
    </source>
</evidence>
<dbReference type="RefSeq" id="WP_051537536.1">
    <property type="nucleotide sequence ID" value="NZ_FSRO01000001.1"/>
</dbReference>
<dbReference type="STRING" id="44575.SAMN05216419_100739"/>
<dbReference type="Gene3D" id="3.40.50.720">
    <property type="entry name" value="NAD(P)-binding Rossmann-like Domain"/>
    <property type="match status" value="1"/>
</dbReference>
<dbReference type="GO" id="GO:0004029">
    <property type="term" value="F:aldehyde dehydrogenase (NAD+) activity"/>
    <property type="evidence" value="ECO:0007669"/>
    <property type="project" value="TreeGrafter"/>
</dbReference>
<dbReference type="eggNOG" id="COG0451">
    <property type="taxonomic scope" value="Bacteria"/>
</dbReference>
<name>A0A1N6GI57_9PROT</name>
<organism evidence="2 3">
    <name type="scientific">Nitrosomonas cryotolerans ATCC 49181</name>
    <dbReference type="NCBI Taxonomy" id="1131553"/>
    <lineage>
        <taxon>Bacteria</taxon>
        <taxon>Pseudomonadati</taxon>
        <taxon>Pseudomonadota</taxon>
        <taxon>Betaproteobacteria</taxon>
        <taxon>Nitrosomonadales</taxon>
        <taxon>Nitrosomonadaceae</taxon>
        <taxon>Nitrosomonas</taxon>
    </lineage>
</organism>